<organism evidence="2 3">
    <name type="scientific">Populibacterium corticicola</name>
    <dbReference type="NCBI Taxonomy" id="1812826"/>
    <lineage>
        <taxon>Bacteria</taxon>
        <taxon>Bacillati</taxon>
        <taxon>Actinomycetota</taxon>
        <taxon>Actinomycetes</taxon>
        <taxon>Micrococcales</taxon>
        <taxon>Jonesiaceae</taxon>
        <taxon>Populibacterium</taxon>
    </lineage>
</organism>
<evidence type="ECO:0000259" key="1">
    <source>
        <dbReference type="Pfam" id="PF16571"/>
    </source>
</evidence>
<proteinExistence type="predicted"/>
<accession>A0ABW5XEW2</accession>
<reference evidence="3" key="1">
    <citation type="journal article" date="2019" name="Int. J. Syst. Evol. Microbiol.">
        <title>The Global Catalogue of Microorganisms (GCM) 10K type strain sequencing project: providing services to taxonomists for standard genome sequencing and annotation.</title>
        <authorList>
            <consortium name="The Broad Institute Genomics Platform"/>
            <consortium name="The Broad Institute Genome Sequencing Center for Infectious Disease"/>
            <person name="Wu L."/>
            <person name="Ma J."/>
        </authorList>
    </citation>
    <scope>NUCLEOTIDE SEQUENCE [LARGE SCALE GENOMIC DNA]</scope>
    <source>
        <strain evidence="3">KCTC 33576</strain>
    </source>
</reference>
<dbReference type="InterPro" id="IPR032330">
    <property type="entry name" value="EF-G-binding_C"/>
</dbReference>
<keyword evidence="3" id="KW-1185">Reference proteome</keyword>
<protein>
    <submittedName>
        <fullName evidence="2">FBP domain-containing protein</fullName>
    </submittedName>
</protein>
<dbReference type="Proteomes" id="UP001597391">
    <property type="component" value="Unassembled WGS sequence"/>
</dbReference>
<dbReference type="EMBL" id="JBHUOP010000002">
    <property type="protein sequence ID" value="MFD2840274.1"/>
    <property type="molecule type" value="Genomic_DNA"/>
</dbReference>
<evidence type="ECO:0000313" key="2">
    <source>
        <dbReference type="EMBL" id="MFD2840274.1"/>
    </source>
</evidence>
<feature type="domain" description="Elongation factor G-binding protein C-terminal treble-clef zinc-finger" evidence="1">
    <location>
        <begin position="9"/>
        <end position="158"/>
    </location>
</feature>
<dbReference type="Pfam" id="PF16571">
    <property type="entry name" value="FBP_C"/>
    <property type="match status" value="1"/>
</dbReference>
<comment type="caution">
    <text evidence="2">The sequence shown here is derived from an EMBL/GenBank/DDBJ whole genome shotgun (WGS) entry which is preliminary data.</text>
</comment>
<sequence>MQPLTPQSLRASFVNTSKREAAEAIPPIKLDAIDWERHDIFGWTDRSNPLVAYVVIPVDDRPVGIMLRASKNKPKKTMCAFCEDIVDLSEVKLFVAKLAGPAGRKGDTIGTLAHANFSCSKHVRRKPNSMEGKADPEAFIAHRVDALRFNAERFARRVLGEN</sequence>
<dbReference type="RefSeq" id="WP_377466067.1">
    <property type="nucleotide sequence ID" value="NZ_JBHUOP010000002.1"/>
</dbReference>
<evidence type="ECO:0000313" key="3">
    <source>
        <dbReference type="Proteomes" id="UP001597391"/>
    </source>
</evidence>
<gene>
    <name evidence="2" type="ORF">ACFSYH_06785</name>
</gene>
<name>A0ABW5XEW2_9MICO</name>